<evidence type="ECO:0000256" key="1">
    <source>
        <dbReference type="SAM" id="SignalP"/>
    </source>
</evidence>
<protein>
    <recommendedName>
        <fullName evidence="2">NlpE C-terminal OB domain-containing protein</fullName>
    </recommendedName>
</protein>
<dbReference type="EMBL" id="CP001707">
    <property type="protein sequence ID" value="ACV27147.1"/>
    <property type="molecule type" value="Genomic_DNA"/>
</dbReference>
<sequence>MNTKTLGIISILMLASLLSACNDDPSKESNKEKTKAQNDDEIGVLEPYLEEPVLESHHNGERKFGLYYESVGQGKFQDCKTGKQYIVDISADNSLLHATYLALTQHSEQRLLIELVAEIETDNNDVSILQTQKLLRVVHLSSCP</sequence>
<dbReference type="InParanoid" id="C7RD05"/>
<dbReference type="RefSeq" id="WP_015780753.1">
    <property type="nucleotide sequence ID" value="NC_013166.1"/>
</dbReference>
<organism evidence="3 4">
    <name type="scientific">Kangiella koreensis (strain DSM 16069 / JCM 12317 / KCTC 12182 / SW-125)</name>
    <dbReference type="NCBI Taxonomy" id="523791"/>
    <lineage>
        <taxon>Bacteria</taxon>
        <taxon>Pseudomonadati</taxon>
        <taxon>Pseudomonadota</taxon>
        <taxon>Gammaproteobacteria</taxon>
        <taxon>Kangiellales</taxon>
        <taxon>Kangiellaceae</taxon>
        <taxon>Kangiella</taxon>
    </lineage>
</organism>
<evidence type="ECO:0000313" key="4">
    <source>
        <dbReference type="Proteomes" id="UP000001231"/>
    </source>
</evidence>
<dbReference type="STRING" id="523791.Kkor_1735"/>
<dbReference type="Pfam" id="PF17185">
    <property type="entry name" value="NlpE_C"/>
    <property type="match status" value="1"/>
</dbReference>
<dbReference type="OrthoDB" id="6197936at2"/>
<feature type="domain" description="NlpE C-terminal OB" evidence="2">
    <location>
        <begin position="65"/>
        <end position="125"/>
    </location>
</feature>
<evidence type="ECO:0000259" key="2">
    <source>
        <dbReference type="Pfam" id="PF17185"/>
    </source>
</evidence>
<keyword evidence="1" id="KW-0732">Signal</keyword>
<dbReference type="Proteomes" id="UP000001231">
    <property type="component" value="Chromosome"/>
</dbReference>
<dbReference type="InterPro" id="IPR038139">
    <property type="entry name" value="NlpE_C_sf"/>
</dbReference>
<dbReference type="InterPro" id="IPR033450">
    <property type="entry name" value="NlpE_C"/>
</dbReference>
<keyword evidence="4" id="KW-1185">Reference proteome</keyword>
<feature type="chain" id="PRO_5002983648" description="NlpE C-terminal OB domain-containing protein" evidence="1">
    <location>
        <begin position="21"/>
        <end position="144"/>
    </location>
</feature>
<reference evidence="3 4" key="1">
    <citation type="journal article" date="2009" name="Stand. Genomic Sci.">
        <title>Complete genome sequence of Kangiella koreensis type strain (SW-125).</title>
        <authorList>
            <person name="Han C."/>
            <person name="Sikorski J."/>
            <person name="Lapidus A."/>
            <person name="Nolan M."/>
            <person name="Glavina Del Rio T."/>
            <person name="Tice H."/>
            <person name="Cheng J.F."/>
            <person name="Lucas S."/>
            <person name="Chen F."/>
            <person name="Copeland A."/>
            <person name="Ivanova N."/>
            <person name="Mavromatis K."/>
            <person name="Ovchinnikova G."/>
            <person name="Pati A."/>
            <person name="Bruce D."/>
            <person name="Goodwin L."/>
            <person name="Pitluck S."/>
            <person name="Chen A."/>
            <person name="Palaniappan K."/>
            <person name="Land M."/>
            <person name="Hauser L."/>
            <person name="Chang Y.J."/>
            <person name="Jeffries C.D."/>
            <person name="Chain P."/>
            <person name="Saunders E."/>
            <person name="Brettin T."/>
            <person name="Goker M."/>
            <person name="Tindall B.J."/>
            <person name="Bristow J."/>
            <person name="Eisen J.A."/>
            <person name="Markowitz V."/>
            <person name="Hugenholtz P."/>
            <person name="Kyrpides N.C."/>
            <person name="Klenk H.P."/>
            <person name="Detter J.C."/>
        </authorList>
    </citation>
    <scope>NUCLEOTIDE SEQUENCE [LARGE SCALE GENOMIC DNA]</scope>
    <source>
        <strain evidence="4">DSM 16069 / KCTC 12182 / SW-125</strain>
    </source>
</reference>
<dbReference type="AlphaFoldDB" id="C7RD05"/>
<evidence type="ECO:0000313" key="3">
    <source>
        <dbReference type="EMBL" id="ACV27147.1"/>
    </source>
</evidence>
<dbReference type="Gene3D" id="2.40.50.540">
    <property type="match status" value="1"/>
</dbReference>
<gene>
    <name evidence="3" type="ordered locus">Kkor_1735</name>
</gene>
<dbReference type="PROSITE" id="PS51257">
    <property type="entry name" value="PROKAR_LIPOPROTEIN"/>
    <property type="match status" value="1"/>
</dbReference>
<dbReference type="KEGG" id="kko:Kkor_1735"/>
<feature type="signal peptide" evidence="1">
    <location>
        <begin position="1"/>
        <end position="20"/>
    </location>
</feature>
<accession>C7RD05</accession>
<dbReference type="HOGENOM" id="CLU_1793908_0_0_6"/>
<name>C7RD05_KANKD</name>
<proteinExistence type="predicted"/>